<feature type="transmembrane region" description="Helical" evidence="1">
    <location>
        <begin position="233"/>
        <end position="251"/>
    </location>
</feature>
<reference evidence="2 3" key="1">
    <citation type="submission" date="2019-02" db="EMBL/GenBank/DDBJ databases">
        <title>Deep-cultivation of Planctomycetes and their phenomic and genomic characterization uncovers novel biology.</title>
        <authorList>
            <person name="Wiegand S."/>
            <person name="Jogler M."/>
            <person name="Boedeker C."/>
            <person name="Pinto D."/>
            <person name="Vollmers J."/>
            <person name="Rivas-Marin E."/>
            <person name="Kohn T."/>
            <person name="Peeters S.H."/>
            <person name="Heuer A."/>
            <person name="Rast P."/>
            <person name="Oberbeckmann S."/>
            <person name="Bunk B."/>
            <person name="Jeske O."/>
            <person name="Meyerdierks A."/>
            <person name="Storesund J.E."/>
            <person name="Kallscheuer N."/>
            <person name="Luecker S."/>
            <person name="Lage O.M."/>
            <person name="Pohl T."/>
            <person name="Merkel B.J."/>
            <person name="Hornburger P."/>
            <person name="Mueller R.-W."/>
            <person name="Bruemmer F."/>
            <person name="Labrenz M."/>
            <person name="Spormann A.M."/>
            <person name="Op den Camp H."/>
            <person name="Overmann J."/>
            <person name="Amann R."/>
            <person name="Jetten M.S.M."/>
            <person name="Mascher T."/>
            <person name="Medema M.H."/>
            <person name="Devos D.P."/>
            <person name="Kaster A.-K."/>
            <person name="Ovreas L."/>
            <person name="Rohde M."/>
            <person name="Galperin M.Y."/>
            <person name="Jogler C."/>
        </authorList>
    </citation>
    <scope>NUCLEOTIDE SEQUENCE [LARGE SCALE GENOMIC DNA]</scope>
    <source>
        <strain evidence="2 3">Spa11</strain>
    </source>
</reference>
<feature type="transmembrane region" description="Helical" evidence="1">
    <location>
        <begin position="195"/>
        <end position="213"/>
    </location>
</feature>
<sequence length="344" mass="37805">MSRFIARHKHEWAELEALLTKARRGARRMSSEEIGRLDQLYRRTTVQLARVSSWTDDQPLIEYLNRLTAAAHSFVYLSPRKSLWAGLARFVSEGFARSVWRNRKAHLLSVALMFLGGLIGYGVAVNDPLLAHAVWPASDPRQPGSSPEQLLEVLRHGRDDSGGVKFAFASMLFQHNFKVGLLAMATGILAGVPSVLLMGFNGMLLGGFVAIHHNAGIREEMWAWILPHGVTELGAIALCGGVGLMLGRAVLDPGSISREQKLKQIGYEAARTCAGVGLMLFAAAVIESFVRQSHWSTATRLWFAAATAVFWVAYFAWGAYRERQDKRAANVALDDLHATPAIAS</sequence>
<dbReference type="AlphaFoldDB" id="A0A518K2B9"/>
<protein>
    <recommendedName>
        <fullName evidence="4">Stage II sporulation protein M</fullName>
    </recommendedName>
</protein>
<feature type="transmembrane region" description="Helical" evidence="1">
    <location>
        <begin position="105"/>
        <end position="124"/>
    </location>
</feature>
<proteinExistence type="predicted"/>
<evidence type="ECO:0008006" key="4">
    <source>
        <dbReference type="Google" id="ProtNLM"/>
    </source>
</evidence>
<evidence type="ECO:0000313" key="2">
    <source>
        <dbReference type="EMBL" id="QDV71953.1"/>
    </source>
</evidence>
<gene>
    <name evidence="2" type="ORF">Spa11_01220</name>
</gene>
<evidence type="ECO:0000256" key="1">
    <source>
        <dbReference type="SAM" id="Phobius"/>
    </source>
</evidence>
<dbReference type="Pfam" id="PF01944">
    <property type="entry name" value="SpoIIM"/>
    <property type="match status" value="1"/>
</dbReference>
<organism evidence="2 3">
    <name type="scientific">Botrimarina mediterranea</name>
    <dbReference type="NCBI Taxonomy" id="2528022"/>
    <lineage>
        <taxon>Bacteria</taxon>
        <taxon>Pseudomonadati</taxon>
        <taxon>Planctomycetota</taxon>
        <taxon>Planctomycetia</taxon>
        <taxon>Pirellulales</taxon>
        <taxon>Lacipirellulaceae</taxon>
        <taxon>Botrimarina</taxon>
    </lineage>
</organism>
<keyword evidence="3" id="KW-1185">Reference proteome</keyword>
<dbReference type="KEGG" id="bmei:Spa11_01220"/>
<name>A0A518K2B9_9BACT</name>
<dbReference type="RefSeq" id="WP_145105372.1">
    <property type="nucleotide sequence ID" value="NZ_CP036349.1"/>
</dbReference>
<evidence type="ECO:0000313" key="3">
    <source>
        <dbReference type="Proteomes" id="UP000316426"/>
    </source>
</evidence>
<feature type="transmembrane region" description="Helical" evidence="1">
    <location>
        <begin position="302"/>
        <end position="320"/>
    </location>
</feature>
<dbReference type="PANTHER" id="PTHR35337">
    <property type="entry name" value="SLR1478 PROTEIN"/>
    <property type="match status" value="1"/>
</dbReference>
<dbReference type="EMBL" id="CP036349">
    <property type="protein sequence ID" value="QDV71953.1"/>
    <property type="molecule type" value="Genomic_DNA"/>
</dbReference>
<accession>A0A518K2B9</accession>
<keyword evidence="1" id="KW-0812">Transmembrane</keyword>
<dbReference type="InterPro" id="IPR002798">
    <property type="entry name" value="SpoIIM-like"/>
</dbReference>
<keyword evidence="1" id="KW-1133">Transmembrane helix</keyword>
<keyword evidence="1" id="KW-0472">Membrane</keyword>
<dbReference type="Proteomes" id="UP000316426">
    <property type="component" value="Chromosome"/>
</dbReference>
<dbReference type="PANTHER" id="PTHR35337:SF1">
    <property type="entry name" value="SLR1478 PROTEIN"/>
    <property type="match status" value="1"/>
</dbReference>